<feature type="region of interest" description="Disordered" evidence="2">
    <location>
        <begin position="131"/>
        <end position="233"/>
    </location>
</feature>
<dbReference type="OrthoDB" id="9924851at2759"/>
<evidence type="ECO:0000313" key="3">
    <source>
        <dbReference type="EMBL" id="KAJ8335126.1"/>
    </source>
</evidence>
<evidence type="ECO:0000313" key="4">
    <source>
        <dbReference type="Proteomes" id="UP001152622"/>
    </source>
</evidence>
<dbReference type="Proteomes" id="UP001152622">
    <property type="component" value="Chromosome 21"/>
</dbReference>
<reference evidence="3" key="1">
    <citation type="journal article" date="2023" name="Science">
        <title>Genome structures resolve the early diversification of teleost fishes.</title>
        <authorList>
            <person name="Parey E."/>
            <person name="Louis A."/>
            <person name="Montfort J."/>
            <person name="Bouchez O."/>
            <person name="Roques C."/>
            <person name="Iampietro C."/>
            <person name="Lluch J."/>
            <person name="Castinel A."/>
            <person name="Donnadieu C."/>
            <person name="Desvignes T."/>
            <person name="Floi Bucao C."/>
            <person name="Jouanno E."/>
            <person name="Wen M."/>
            <person name="Mejri S."/>
            <person name="Dirks R."/>
            <person name="Jansen H."/>
            <person name="Henkel C."/>
            <person name="Chen W.J."/>
            <person name="Zahm M."/>
            <person name="Cabau C."/>
            <person name="Klopp C."/>
            <person name="Thompson A.W."/>
            <person name="Robinson-Rechavi M."/>
            <person name="Braasch I."/>
            <person name="Lecointre G."/>
            <person name="Bobe J."/>
            <person name="Postlethwait J.H."/>
            <person name="Berthelot C."/>
            <person name="Roest Crollius H."/>
            <person name="Guiguen Y."/>
        </authorList>
    </citation>
    <scope>NUCLEOTIDE SEQUENCE</scope>
    <source>
        <strain evidence="3">WJC10195</strain>
    </source>
</reference>
<organism evidence="3 4">
    <name type="scientific">Synaphobranchus kaupii</name>
    <name type="common">Kaup's arrowtooth eel</name>
    <dbReference type="NCBI Taxonomy" id="118154"/>
    <lineage>
        <taxon>Eukaryota</taxon>
        <taxon>Metazoa</taxon>
        <taxon>Chordata</taxon>
        <taxon>Craniata</taxon>
        <taxon>Vertebrata</taxon>
        <taxon>Euteleostomi</taxon>
        <taxon>Actinopterygii</taxon>
        <taxon>Neopterygii</taxon>
        <taxon>Teleostei</taxon>
        <taxon>Anguilliformes</taxon>
        <taxon>Synaphobranchidae</taxon>
        <taxon>Synaphobranchus</taxon>
    </lineage>
</organism>
<dbReference type="AlphaFoldDB" id="A0A9Q1EAC3"/>
<feature type="compositionally biased region" description="Polar residues" evidence="2">
    <location>
        <begin position="144"/>
        <end position="162"/>
    </location>
</feature>
<keyword evidence="4" id="KW-1185">Reference proteome</keyword>
<dbReference type="PANTHER" id="PTHR14581">
    <property type="match status" value="1"/>
</dbReference>
<protein>
    <submittedName>
        <fullName evidence="3">Uncharacterized protein</fullName>
    </submittedName>
</protein>
<accession>A0A9Q1EAC3</accession>
<dbReference type="Pfam" id="PF15321">
    <property type="entry name" value="ATAD4"/>
    <property type="match status" value="1"/>
</dbReference>
<dbReference type="PANTHER" id="PTHR14581:SF4">
    <property type="entry name" value="PROLINE-RICH PROTEIN 15"/>
    <property type="match status" value="1"/>
</dbReference>
<dbReference type="InterPro" id="IPR028237">
    <property type="entry name" value="PRR15"/>
</dbReference>
<sequence length="233" mass="25905">MLLHSRFQHRKRSTARRQVTTGLTLPSTEIHLCEPRPCTNEEGGQVCSPANHRLTKSPTGRVKSVSGSKVACQRQRLVRSTDTTLGTDTARFLIATVRIGRCLTGAHRCDKVCPRFVKMAERTPWWRAFMTRKSSPGSKDQACQPHSTDSETQIAAGSSSTPAAGLQEDLASSSPFSGETDDDAQLEPLFNEQTCRRNLKVSRSGRFKEKRRARASLPENYQGETATRKDDTR</sequence>
<comment type="caution">
    <text evidence="3">The sequence shown here is derived from an EMBL/GenBank/DDBJ whole genome shotgun (WGS) entry which is preliminary data.</text>
</comment>
<dbReference type="EMBL" id="JAINUF010000021">
    <property type="protein sequence ID" value="KAJ8335126.1"/>
    <property type="molecule type" value="Genomic_DNA"/>
</dbReference>
<feature type="compositionally biased region" description="Basic residues" evidence="2">
    <location>
        <begin position="197"/>
        <end position="214"/>
    </location>
</feature>
<comment type="similarity">
    <text evidence="1">Belongs to the PRR15 family.</text>
</comment>
<evidence type="ECO:0000256" key="1">
    <source>
        <dbReference type="ARBA" id="ARBA00010096"/>
    </source>
</evidence>
<name>A0A9Q1EAC3_SYNKA</name>
<proteinExistence type="inferred from homology"/>
<evidence type="ECO:0000256" key="2">
    <source>
        <dbReference type="SAM" id="MobiDB-lite"/>
    </source>
</evidence>
<gene>
    <name evidence="3" type="ORF">SKAU_G00407650</name>
</gene>